<accession>A0A0F9P7I2</accession>
<sequence>MGSKVMEKAIDRLADLFEYGNLMAATDPPAFMTLIADEIERLRKVNASLLEACEKMYGYFGPSSGYDGKAREALRKAEAAIAKARGKK</sequence>
<dbReference type="AlphaFoldDB" id="A0A0F9P7I2"/>
<reference evidence="1" key="1">
    <citation type="journal article" date="2015" name="Nature">
        <title>Complex archaea that bridge the gap between prokaryotes and eukaryotes.</title>
        <authorList>
            <person name="Spang A."/>
            <person name="Saw J.H."/>
            <person name="Jorgensen S.L."/>
            <person name="Zaremba-Niedzwiedzka K."/>
            <person name="Martijn J."/>
            <person name="Lind A.E."/>
            <person name="van Eijk R."/>
            <person name="Schleper C."/>
            <person name="Guy L."/>
            <person name="Ettema T.J."/>
        </authorList>
    </citation>
    <scope>NUCLEOTIDE SEQUENCE</scope>
</reference>
<protein>
    <submittedName>
        <fullName evidence="1">Uncharacterized protein</fullName>
    </submittedName>
</protein>
<evidence type="ECO:0000313" key="1">
    <source>
        <dbReference type="EMBL" id="KKN27820.1"/>
    </source>
</evidence>
<name>A0A0F9P7I2_9ZZZZ</name>
<comment type="caution">
    <text evidence="1">The sequence shown here is derived from an EMBL/GenBank/DDBJ whole genome shotgun (WGS) entry which is preliminary data.</text>
</comment>
<organism evidence="1">
    <name type="scientific">marine sediment metagenome</name>
    <dbReference type="NCBI Taxonomy" id="412755"/>
    <lineage>
        <taxon>unclassified sequences</taxon>
        <taxon>metagenomes</taxon>
        <taxon>ecological metagenomes</taxon>
    </lineage>
</organism>
<dbReference type="EMBL" id="LAZR01002612">
    <property type="protein sequence ID" value="KKN27820.1"/>
    <property type="molecule type" value="Genomic_DNA"/>
</dbReference>
<gene>
    <name evidence="1" type="ORF">LCGC14_0860830</name>
</gene>
<proteinExistence type="predicted"/>